<feature type="compositionally biased region" description="Basic and acidic residues" evidence="1">
    <location>
        <begin position="432"/>
        <end position="441"/>
    </location>
</feature>
<proteinExistence type="predicted"/>
<feature type="compositionally biased region" description="Basic and acidic residues" evidence="1">
    <location>
        <begin position="128"/>
        <end position="137"/>
    </location>
</feature>
<dbReference type="GO" id="GO:0043195">
    <property type="term" value="C:terminal bouton"/>
    <property type="evidence" value="ECO:0007669"/>
    <property type="project" value="EnsemblMetazoa"/>
</dbReference>
<dbReference type="EMBL" id="CH680339">
    <property type="protein sequence ID" value="EDW53773.1"/>
    <property type="molecule type" value="Genomic_DNA"/>
</dbReference>
<dbReference type="AlphaFoldDB" id="B4IPE7"/>
<feature type="compositionally biased region" description="Basic and acidic residues" evidence="1">
    <location>
        <begin position="280"/>
        <end position="289"/>
    </location>
</feature>
<feature type="compositionally biased region" description="Basic and acidic residues" evidence="1">
    <location>
        <begin position="308"/>
        <end position="346"/>
    </location>
</feature>
<accession>B4IPE7</accession>
<feature type="compositionally biased region" description="Basic and acidic residues" evidence="1">
    <location>
        <begin position="384"/>
        <end position="422"/>
    </location>
</feature>
<dbReference type="GO" id="GO:0048675">
    <property type="term" value="P:axon extension"/>
    <property type="evidence" value="ECO:0007669"/>
    <property type="project" value="EnsemblMetazoa"/>
</dbReference>
<evidence type="ECO:0000313" key="2">
    <source>
        <dbReference type="EMBL" id="EDW53773.1"/>
    </source>
</evidence>
<dbReference type="GO" id="GO:0036062">
    <property type="term" value="C:presynaptic periactive zone"/>
    <property type="evidence" value="ECO:0007669"/>
    <property type="project" value="EnsemblMetazoa"/>
</dbReference>
<dbReference type="GO" id="GO:1900074">
    <property type="term" value="P:negative regulation of neuromuscular synaptic transmission"/>
    <property type="evidence" value="ECO:0007669"/>
    <property type="project" value="EnsemblMetazoa"/>
</dbReference>
<dbReference type="GO" id="GO:0070050">
    <property type="term" value="P:neuron cellular homeostasis"/>
    <property type="evidence" value="ECO:0007669"/>
    <property type="project" value="EnsemblMetazoa"/>
</dbReference>
<dbReference type="GO" id="GO:0031594">
    <property type="term" value="C:neuromuscular junction"/>
    <property type="evidence" value="ECO:0007669"/>
    <property type="project" value="EnsemblMetazoa"/>
</dbReference>
<feature type="compositionally biased region" description="Basic and acidic residues" evidence="1">
    <location>
        <begin position="52"/>
        <end position="61"/>
    </location>
</feature>
<protein>
    <submittedName>
        <fullName evidence="2">GM17543</fullName>
    </submittedName>
</protein>
<dbReference type="HOGENOM" id="CLU_623454_0_0_1"/>
<feature type="compositionally biased region" description="Basic and acidic residues" evidence="1">
    <location>
        <begin position="356"/>
        <end position="365"/>
    </location>
</feature>
<name>B4IPE7_DROSE</name>
<feature type="compositionally biased region" description="Basic and acidic residues" evidence="1">
    <location>
        <begin position="156"/>
        <end position="194"/>
    </location>
</feature>
<evidence type="ECO:0000256" key="1">
    <source>
        <dbReference type="SAM" id="MobiDB-lite"/>
    </source>
</evidence>
<feature type="region of interest" description="Disordered" evidence="1">
    <location>
        <begin position="1"/>
        <end position="444"/>
    </location>
</feature>
<dbReference type="GO" id="GO:0045887">
    <property type="term" value="P:positive regulation of synaptic assembly at neuromuscular junction"/>
    <property type="evidence" value="ECO:0007669"/>
    <property type="project" value="EnsemblMetazoa"/>
</dbReference>
<dbReference type="PhylomeDB" id="B4IPE7"/>
<dbReference type="GO" id="GO:0007605">
    <property type="term" value="P:sensory perception of sound"/>
    <property type="evidence" value="ECO:0007669"/>
    <property type="project" value="EnsemblMetazoa"/>
</dbReference>
<feature type="compositionally biased region" description="Basic and acidic residues" evidence="1">
    <location>
        <begin position="1"/>
        <end position="42"/>
    </location>
</feature>
<dbReference type="GO" id="GO:0007528">
    <property type="term" value="P:neuromuscular junction development"/>
    <property type="evidence" value="ECO:0007669"/>
    <property type="project" value="EnsemblMetazoa"/>
</dbReference>
<organism evidence="3">
    <name type="scientific">Drosophila sechellia</name>
    <name type="common">Fruit fly</name>
    <dbReference type="NCBI Taxonomy" id="7238"/>
    <lineage>
        <taxon>Eukaryota</taxon>
        <taxon>Metazoa</taxon>
        <taxon>Ecdysozoa</taxon>
        <taxon>Arthropoda</taxon>
        <taxon>Hexapoda</taxon>
        <taxon>Insecta</taxon>
        <taxon>Pterygota</taxon>
        <taxon>Neoptera</taxon>
        <taxon>Endopterygota</taxon>
        <taxon>Diptera</taxon>
        <taxon>Brachycera</taxon>
        <taxon>Muscomorpha</taxon>
        <taxon>Ephydroidea</taxon>
        <taxon>Drosophilidae</taxon>
        <taxon>Drosophila</taxon>
        <taxon>Sophophora</taxon>
    </lineage>
</organism>
<dbReference type="Proteomes" id="UP000001292">
    <property type="component" value="Unassembled WGS sequence"/>
</dbReference>
<dbReference type="STRING" id="7238.B4IPE7"/>
<feature type="compositionally biased region" description="Basic and acidic residues" evidence="1">
    <location>
        <begin position="233"/>
        <end position="271"/>
    </location>
</feature>
<evidence type="ECO:0000313" key="3">
    <source>
        <dbReference type="Proteomes" id="UP000001292"/>
    </source>
</evidence>
<dbReference type="GO" id="GO:0007614">
    <property type="term" value="P:short-term memory"/>
    <property type="evidence" value="ECO:0007669"/>
    <property type="project" value="EnsemblMetazoa"/>
</dbReference>
<dbReference type="OMA" id="PQDKPDR"/>
<keyword evidence="3" id="KW-1185">Reference proteome</keyword>
<feature type="compositionally biased region" description="Basic and acidic residues" evidence="1">
    <location>
        <begin position="204"/>
        <end position="213"/>
    </location>
</feature>
<dbReference type="GO" id="GO:0000226">
    <property type="term" value="P:microtubule cytoskeleton organization"/>
    <property type="evidence" value="ECO:0007669"/>
    <property type="project" value="EnsemblMetazoa"/>
</dbReference>
<sequence length="467" mass="50842">MSPLHSEEKPKSPEKKDEKVLAKPDDSSKSHFETDKPSPKEYSDDETDDEIDIPKPQDKPISHPTSLVTGVTGGGVKSPLHSEEKPKSPEKKDEKVLAKPDDSSKSVVETDKPSPKEYSDDETDDEIDIPKPQDKPISHPISLVTGVTGGGVKSPLHPEEKSKSPEKKDEKVLAKPDDSSKSVLETDKPSPKEYSDDETDDEIDIPKPQDKPISHPTSLVTGVTGGGVISPLHSEEKQKSPEKKDEKVLAKPDDSSKSLFETDKPSPKEYSADETDDEIDIPKPQDKPISHPTSLVTGVTGGGVKSPLHPEEKPKSPEKKDEKVLAKPDDSSKSVVETDKPSPKEYSDDETYDEIDIPKPQDKPISHPTSLVTGVPGGGVKSPLHSEEKPKSPEKKDEKVLAKPDDSSKSVVETDKPSPKEYSDDETDDEIDIPKPQDKPIRQPTSLVTAVTTIADVSARHAIAYKA</sequence>
<feature type="compositionally biased region" description="Basic and acidic residues" evidence="1">
    <location>
        <begin position="80"/>
        <end position="118"/>
    </location>
</feature>
<reference evidence="2 3" key="1">
    <citation type="journal article" date="2007" name="Nature">
        <title>Evolution of genes and genomes on the Drosophila phylogeny.</title>
        <authorList>
            <consortium name="Drosophila 12 Genomes Consortium"/>
            <person name="Clark A.G."/>
            <person name="Eisen M.B."/>
            <person name="Smith D.R."/>
            <person name="Bergman C.M."/>
            <person name="Oliver B."/>
            <person name="Markow T.A."/>
            <person name="Kaufman T.C."/>
            <person name="Kellis M."/>
            <person name="Gelbart W."/>
            <person name="Iyer V.N."/>
            <person name="Pollard D.A."/>
            <person name="Sackton T.B."/>
            <person name="Larracuente A.M."/>
            <person name="Singh N.D."/>
            <person name="Abad J.P."/>
            <person name="Abt D.N."/>
            <person name="Adryan B."/>
            <person name="Aguade M."/>
            <person name="Akashi H."/>
            <person name="Anderson W.W."/>
            <person name="Aquadro C.F."/>
            <person name="Ardell D.H."/>
            <person name="Arguello R."/>
            <person name="Artieri C.G."/>
            <person name="Barbash D.A."/>
            <person name="Barker D."/>
            <person name="Barsanti P."/>
            <person name="Batterham P."/>
            <person name="Batzoglou S."/>
            <person name="Begun D."/>
            <person name="Bhutkar A."/>
            <person name="Blanco E."/>
            <person name="Bosak S.A."/>
            <person name="Bradley R.K."/>
            <person name="Brand A.D."/>
            <person name="Brent M.R."/>
            <person name="Brooks A.N."/>
            <person name="Brown R.H."/>
            <person name="Butlin R.K."/>
            <person name="Caggese C."/>
            <person name="Calvi B.R."/>
            <person name="Bernardo de Carvalho A."/>
            <person name="Caspi A."/>
            <person name="Castrezana S."/>
            <person name="Celniker S.E."/>
            <person name="Chang J.L."/>
            <person name="Chapple C."/>
            <person name="Chatterji S."/>
            <person name="Chinwalla A."/>
            <person name="Civetta A."/>
            <person name="Clifton S.W."/>
            <person name="Comeron J.M."/>
            <person name="Costello J.C."/>
            <person name="Coyne J.A."/>
            <person name="Daub J."/>
            <person name="David R.G."/>
            <person name="Delcher A.L."/>
            <person name="Delehaunty K."/>
            <person name="Do C.B."/>
            <person name="Ebling H."/>
            <person name="Edwards K."/>
            <person name="Eickbush T."/>
            <person name="Evans J.D."/>
            <person name="Filipski A."/>
            <person name="Findeiss S."/>
            <person name="Freyhult E."/>
            <person name="Fulton L."/>
            <person name="Fulton R."/>
            <person name="Garcia A.C."/>
            <person name="Gardiner A."/>
            <person name="Garfield D.A."/>
            <person name="Garvin B.E."/>
            <person name="Gibson G."/>
            <person name="Gilbert D."/>
            <person name="Gnerre S."/>
            <person name="Godfrey J."/>
            <person name="Good R."/>
            <person name="Gotea V."/>
            <person name="Gravely B."/>
            <person name="Greenberg A.J."/>
            <person name="Griffiths-Jones S."/>
            <person name="Gross S."/>
            <person name="Guigo R."/>
            <person name="Gustafson E.A."/>
            <person name="Haerty W."/>
            <person name="Hahn M.W."/>
            <person name="Halligan D.L."/>
            <person name="Halpern A.L."/>
            <person name="Halter G.M."/>
            <person name="Han M.V."/>
            <person name="Heger A."/>
            <person name="Hillier L."/>
            <person name="Hinrichs A.S."/>
            <person name="Holmes I."/>
            <person name="Hoskins R.A."/>
            <person name="Hubisz M.J."/>
            <person name="Hultmark D."/>
            <person name="Huntley M.A."/>
            <person name="Jaffe D.B."/>
            <person name="Jagadeeshan S."/>
            <person name="Jeck W.R."/>
            <person name="Johnson J."/>
            <person name="Jones C.D."/>
            <person name="Jordan W.C."/>
            <person name="Karpen G.H."/>
            <person name="Kataoka E."/>
            <person name="Keightley P.D."/>
            <person name="Kheradpour P."/>
            <person name="Kirkness E.F."/>
            <person name="Koerich L.B."/>
            <person name="Kristiansen K."/>
            <person name="Kudrna D."/>
            <person name="Kulathinal R.J."/>
            <person name="Kumar S."/>
            <person name="Kwok R."/>
            <person name="Lander E."/>
            <person name="Langley C.H."/>
            <person name="Lapoint R."/>
            <person name="Lazzaro B.P."/>
            <person name="Lee S.J."/>
            <person name="Levesque L."/>
            <person name="Li R."/>
            <person name="Lin C.F."/>
            <person name="Lin M.F."/>
            <person name="Lindblad-Toh K."/>
            <person name="Llopart A."/>
            <person name="Long M."/>
            <person name="Low L."/>
            <person name="Lozovsky E."/>
            <person name="Lu J."/>
            <person name="Luo M."/>
            <person name="Machado C.A."/>
            <person name="Makalowski W."/>
            <person name="Marzo M."/>
            <person name="Matsuda M."/>
            <person name="Matzkin L."/>
            <person name="McAllister B."/>
            <person name="McBride C.S."/>
            <person name="McKernan B."/>
            <person name="McKernan K."/>
            <person name="Mendez-Lago M."/>
            <person name="Minx P."/>
            <person name="Mollenhauer M.U."/>
            <person name="Montooth K."/>
            <person name="Mount S.M."/>
            <person name="Mu X."/>
            <person name="Myers E."/>
            <person name="Negre B."/>
            <person name="Newfeld S."/>
            <person name="Nielsen R."/>
            <person name="Noor M.A."/>
            <person name="O'Grady P."/>
            <person name="Pachter L."/>
            <person name="Papaceit M."/>
            <person name="Parisi M.J."/>
            <person name="Parisi M."/>
            <person name="Parts L."/>
            <person name="Pedersen J.S."/>
            <person name="Pesole G."/>
            <person name="Phillippy A.M."/>
            <person name="Ponting C.P."/>
            <person name="Pop M."/>
            <person name="Porcelli D."/>
            <person name="Powell J.R."/>
            <person name="Prohaska S."/>
            <person name="Pruitt K."/>
            <person name="Puig M."/>
            <person name="Quesneville H."/>
            <person name="Ram K.R."/>
            <person name="Rand D."/>
            <person name="Rasmussen M.D."/>
            <person name="Reed L.K."/>
            <person name="Reenan R."/>
            <person name="Reily A."/>
            <person name="Remington K.A."/>
            <person name="Rieger T.T."/>
            <person name="Ritchie M.G."/>
            <person name="Robin C."/>
            <person name="Rogers Y.H."/>
            <person name="Rohde C."/>
            <person name="Rozas J."/>
            <person name="Rubenfield M.J."/>
            <person name="Ruiz A."/>
            <person name="Russo S."/>
            <person name="Salzberg S.L."/>
            <person name="Sanchez-Gracia A."/>
            <person name="Saranga D.J."/>
            <person name="Sato H."/>
            <person name="Schaeffer S.W."/>
            <person name="Schatz M.C."/>
            <person name="Schlenke T."/>
            <person name="Schwartz R."/>
            <person name="Segarra C."/>
            <person name="Singh R.S."/>
            <person name="Sirot L."/>
            <person name="Sirota M."/>
            <person name="Sisneros N.B."/>
            <person name="Smith C.D."/>
            <person name="Smith T.F."/>
            <person name="Spieth J."/>
            <person name="Stage D.E."/>
            <person name="Stark A."/>
            <person name="Stephan W."/>
            <person name="Strausberg R.L."/>
            <person name="Strempel S."/>
            <person name="Sturgill D."/>
            <person name="Sutton G."/>
            <person name="Sutton G.G."/>
            <person name="Tao W."/>
            <person name="Teichmann S."/>
            <person name="Tobari Y.N."/>
            <person name="Tomimura Y."/>
            <person name="Tsolas J.M."/>
            <person name="Valente V.L."/>
            <person name="Venter E."/>
            <person name="Venter J.C."/>
            <person name="Vicario S."/>
            <person name="Vieira F.G."/>
            <person name="Vilella A.J."/>
            <person name="Villasante A."/>
            <person name="Walenz B."/>
            <person name="Wang J."/>
            <person name="Wasserman M."/>
            <person name="Watts T."/>
            <person name="Wilson D."/>
            <person name="Wilson R.K."/>
            <person name="Wing R.A."/>
            <person name="Wolfner M.F."/>
            <person name="Wong A."/>
            <person name="Wong G.K."/>
            <person name="Wu C.I."/>
            <person name="Wu G."/>
            <person name="Yamamoto D."/>
            <person name="Yang H.P."/>
            <person name="Yang S.P."/>
            <person name="Yorke J.A."/>
            <person name="Yoshida K."/>
            <person name="Zdobnov E."/>
            <person name="Zhang P."/>
            <person name="Zhang Y."/>
            <person name="Zimin A.V."/>
            <person name="Baldwin J."/>
            <person name="Abdouelleil A."/>
            <person name="Abdulkadir J."/>
            <person name="Abebe A."/>
            <person name="Abera B."/>
            <person name="Abreu J."/>
            <person name="Acer S.C."/>
            <person name="Aftuck L."/>
            <person name="Alexander A."/>
            <person name="An P."/>
            <person name="Anderson E."/>
            <person name="Anderson S."/>
            <person name="Arachi H."/>
            <person name="Azer M."/>
            <person name="Bachantsang P."/>
            <person name="Barry A."/>
            <person name="Bayul T."/>
            <person name="Berlin A."/>
            <person name="Bessette D."/>
            <person name="Bloom T."/>
            <person name="Blye J."/>
            <person name="Boguslavskiy L."/>
            <person name="Bonnet C."/>
            <person name="Boukhgalter B."/>
            <person name="Bourzgui I."/>
            <person name="Brown A."/>
            <person name="Cahill P."/>
            <person name="Channer S."/>
            <person name="Cheshatsang Y."/>
            <person name="Chuda L."/>
            <person name="Citroen M."/>
            <person name="Collymore A."/>
            <person name="Cooke P."/>
            <person name="Costello M."/>
            <person name="D'Aco K."/>
            <person name="Daza R."/>
            <person name="De Haan G."/>
            <person name="DeGray S."/>
            <person name="DeMaso C."/>
            <person name="Dhargay N."/>
            <person name="Dooley K."/>
            <person name="Dooley E."/>
            <person name="Doricent M."/>
            <person name="Dorje P."/>
            <person name="Dorjee K."/>
            <person name="Dupes A."/>
            <person name="Elong R."/>
            <person name="Falk J."/>
            <person name="Farina A."/>
            <person name="Faro S."/>
            <person name="Ferguson D."/>
            <person name="Fisher S."/>
            <person name="Foley C.D."/>
            <person name="Franke A."/>
            <person name="Friedrich D."/>
            <person name="Gadbois L."/>
            <person name="Gearin G."/>
            <person name="Gearin C.R."/>
            <person name="Giannoukos G."/>
            <person name="Goode T."/>
            <person name="Graham J."/>
            <person name="Grandbois E."/>
            <person name="Grewal S."/>
            <person name="Gyaltsen K."/>
            <person name="Hafez N."/>
            <person name="Hagos B."/>
            <person name="Hall J."/>
            <person name="Henson C."/>
            <person name="Hollinger A."/>
            <person name="Honan T."/>
            <person name="Huard M.D."/>
            <person name="Hughes L."/>
            <person name="Hurhula B."/>
            <person name="Husby M.E."/>
            <person name="Kamat A."/>
            <person name="Kanga B."/>
            <person name="Kashin S."/>
            <person name="Khazanovich D."/>
            <person name="Kisner P."/>
            <person name="Lance K."/>
            <person name="Lara M."/>
            <person name="Lee W."/>
            <person name="Lennon N."/>
            <person name="Letendre F."/>
            <person name="LeVine R."/>
            <person name="Lipovsky A."/>
            <person name="Liu X."/>
            <person name="Liu J."/>
            <person name="Liu S."/>
            <person name="Lokyitsang T."/>
            <person name="Lokyitsang Y."/>
            <person name="Lubonja R."/>
            <person name="Lui A."/>
            <person name="MacDonald P."/>
            <person name="Magnisalis V."/>
            <person name="Maru K."/>
            <person name="Matthews C."/>
            <person name="McCusker W."/>
            <person name="McDonough S."/>
            <person name="Mehta T."/>
            <person name="Meldrim J."/>
            <person name="Meneus L."/>
            <person name="Mihai O."/>
            <person name="Mihalev A."/>
            <person name="Mihova T."/>
            <person name="Mittelman R."/>
            <person name="Mlenga V."/>
            <person name="Montmayeur A."/>
            <person name="Mulrain L."/>
            <person name="Navidi A."/>
            <person name="Naylor J."/>
            <person name="Negash T."/>
            <person name="Nguyen T."/>
            <person name="Nguyen N."/>
            <person name="Nicol R."/>
            <person name="Norbu C."/>
            <person name="Norbu N."/>
            <person name="Novod N."/>
            <person name="O'Neill B."/>
            <person name="Osman S."/>
            <person name="Markiewicz E."/>
            <person name="Oyono O.L."/>
            <person name="Patti C."/>
            <person name="Phunkhang P."/>
            <person name="Pierre F."/>
            <person name="Priest M."/>
            <person name="Raghuraman S."/>
            <person name="Rege F."/>
            <person name="Reyes R."/>
            <person name="Rise C."/>
            <person name="Rogov P."/>
            <person name="Ross K."/>
            <person name="Ryan E."/>
            <person name="Settipalli S."/>
            <person name="Shea T."/>
            <person name="Sherpa N."/>
            <person name="Shi L."/>
            <person name="Shih D."/>
            <person name="Sparrow T."/>
            <person name="Spaulding J."/>
            <person name="Stalker J."/>
            <person name="Stange-Thomann N."/>
            <person name="Stavropoulos S."/>
            <person name="Stone C."/>
            <person name="Strader C."/>
            <person name="Tesfaye S."/>
            <person name="Thomson T."/>
            <person name="Thoulutsang Y."/>
            <person name="Thoulutsang D."/>
            <person name="Topham K."/>
            <person name="Topping I."/>
            <person name="Tsamla T."/>
            <person name="Vassiliev H."/>
            <person name="Vo A."/>
            <person name="Wangchuk T."/>
            <person name="Wangdi T."/>
            <person name="Weiand M."/>
            <person name="Wilkinson J."/>
            <person name="Wilson A."/>
            <person name="Yadav S."/>
            <person name="Young G."/>
            <person name="Yu Q."/>
            <person name="Zembek L."/>
            <person name="Zhong D."/>
            <person name="Zimmer A."/>
            <person name="Zwirko Z."/>
            <person name="Jaffe D.B."/>
            <person name="Alvarez P."/>
            <person name="Brockman W."/>
            <person name="Butler J."/>
            <person name="Chin C."/>
            <person name="Gnerre S."/>
            <person name="Grabherr M."/>
            <person name="Kleber M."/>
            <person name="Mauceli E."/>
            <person name="MacCallum I."/>
        </authorList>
    </citation>
    <scope>NUCLEOTIDE SEQUENCE [LARGE SCALE GENOMIC DNA]</scope>
    <source>
        <strain evidence="3">Rob3c / Tucson 14021-0248.25</strain>
    </source>
</reference>
<gene>
    <name evidence="2" type="primary">Dsec\GM17543</name>
    <name evidence="2" type="ORF">Dsec_GM17543</name>
</gene>